<evidence type="ECO:0000256" key="2">
    <source>
        <dbReference type="ARBA" id="ARBA00022777"/>
    </source>
</evidence>
<gene>
    <name evidence="4" type="ORF">BC739_004938</name>
</gene>
<dbReference type="InterPro" id="IPR011611">
    <property type="entry name" value="PfkB_dom"/>
</dbReference>
<name>A0ABR6BLE5_9PSEU</name>
<reference evidence="4 5" key="1">
    <citation type="submission" date="2020-08" db="EMBL/GenBank/DDBJ databases">
        <title>Genomic Encyclopedia of Archaeal and Bacterial Type Strains, Phase II (KMG-II): from individual species to whole genera.</title>
        <authorList>
            <person name="Goeker M."/>
        </authorList>
    </citation>
    <scope>NUCLEOTIDE SEQUENCE [LARGE SCALE GENOMIC DNA]</scope>
    <source>
        <strain evidence="4 5">DSM 43850</strain>
    </source>
</reference>
<dbReference type="EMBL" id="JACJID010000003">
    <property type="protein sequence ID" value="MBA8927732.1"/>
    <property type="molecule type" value="Genomic_DNA"/>
</dbReference>
<protein>
    <submittedName>
        <fullName evidence="4">Ribokinase</fullName>
        <ecNumber evidence="4">2.7.1.15</ecNumber>
    </submittedName>
</protein>
<accession>A0ABR6BLE5</accession>
<sequence length="300" mass="31169">MQPSQQDTRVLVAGSVSPDHQLAAESTSRSVAGGGHAGRCAATLARLGTRPSLFSAVGDDQEDLELVTELDQLGIDTSTLLTVPGARANQVVIPTFSGRSFVLTSRDPAERMGIEECRRLPPLRQFAAALVCDPSATVILWTLAAARAARVPTVWKPTGLFANSPWFRSAAASADVLQLNANQYSAAFGPDADPGPVRQLLGVACLVITAGHSGAVVVTEEGVGEFEGYEEELLDPGAAADGFAAAFTAVIAVSAGVDLATRAGCLAGTILAAEEPLPDLGELLDRVLPDSKNVRRATRD</sequence>
<evidence type="ECO:0000256" key="1">
    <source>
        <dbReference type="ARBA" id="ARBA00022679"/>
    </source>
</evidence>
<keyword evidence="1 4" id="KW-0808">Transferase</keyword>
<dbReference type="Gene3D" id="3.40.1190.20">
    <property type="match status" value="1"/>
</dbReference>
<dbReference type="GO" id="GO:0004747">
    <property type="term" value="F:ribokinase activity"/>
    <property type="evidence" value="ECO:0007669"/>
    <property type="project" value="UniProtKB-EC"/>
</dbReference>
<dbReference type="PANTHER" id="PTHR10584:SF166">
    <property type="entry name" value="RIBOKINASE"/>
    <property type="match status" value="1"/>
</dbReference>
<dbReference type="InterPro" id="IPR029056">
    <property type="entry name" value="Ribokinase-like"/>
</dbReference>
<dbReference type="Proteomes" id="UP000517916">
    <property type="component" value="Unassembled WGS sequence"/>
</dbReference>
<feature type="domain" description="Carbohydrate kinase PfkB" evidence="3">
    <location>
        <begin position="27"/>
        <end position="271"/>
    </location>
</feature>
<evidence type="ECO:0000259" key="3">
    <source>
        <dbReference type="Pfam" id="PF00294"/>
    </source>
</evidence>
<keyword evidence="2" id="KW-0418">Kinase</keyword>
<proteinExistence type="predicted"/>
<dbReference type="SUPFAM" id="SSF53613">
    <property type="entry name" value="Ribokinase-like"/>
    <property type="match status" value="1"/>
</dbReference>
<evidence type="ECO:0000313" key="4">
    <source>
        <dbReference type="EMBL" id="MBA8927732.1"/>
    </source>
</evidence>
<organism evidence="4 5">
    <name type="scientific">Kutzneria viridogrisea</name>
    <dbReference type="NCBI Taxonomy" id="47990"/>
    <lineage>
        <taxon>Bacteria</taxon>
        <taxon>Bacillati</taxon>
        <taxon>Actinomycetota</taxon>
        <taxon>Actinomycetes</taxon>
        <taxon>Pseudonocardiales</taxon>
        <taxon>Pseudonocardiaceae</taxon>
        <taxon>Kutzneria</taxon>
    </lineage>
</organism>
<dbReference type="RefSeq" id="WP_182838471.1">
    <property type="nucleotide sequence ID" value="NZ_BAAABQ010000025.1"/>
</dbReference>
<dbReference type="PANTHER" id="PTHR10584">
    <property type="entry name" value="SUGAR KINASE"/>
    <property type="match status" value="1"/>
</dbReference>
<dbReference type="Pfam" id="PF00294">
    <property type="entry name" value="PfkB"/>
    <property type="match status" value="1"/>
</dbReference>
<evidence type="ECO:0000313" key="5">
    <source>
        <dbReference type="Proteomes" id="UP000517916"/>
    </source>
</evidence>
<keyword evidence="5" id="KW-1185">Reference proteome</keyword>
<dbReference type="EC" id="2.7.1.15" evidence="4"/>
<comment type="caution">
    <text evidence="4">The sequence shown here is derived from an EMBL/GenBank/DDBJ whole genome shotgun (WGS) entry which is preliminary data.</text>
</comment>